<keyword evidence="2 5" id="KW-0812">Transmembrane</keyword>
<evidence type="ECO:0000256" key="2">
    <source>
        <dbReference type="ARBA" id="ARBA00022692"/>
    </source>
</evidence>
<gene>
    <name evidence="6" type="ORF">B0I18_101204</name>
</gene>
<comment type="caution">
    <text evidence="6">The sequence shown here is derived from an EMBL/GenBank/DDBJ whole genome shotgun (WGS) entry which is preliminary data.</text>
</comment>
<keyword evidence="3 5" id="KW-1133">Transmembrane helix</keyword>
<protein>
    <submittedName>
        <fullName evidence="6">Membrane protein required for colicin V production</fullName>
    </submittedName>
</protein>
<evidence type="ECO:0000256" key="1">
    <source>
        <dbReference type="ARBA" id="ARBA00004141"/>
    </source>
</evidence>
<dbReference type="GO" id="GO:0016020">
    <property type="term" value="C:membrane"/>
    <property type="evidence" value="ECO:0007669"/>
    <property type="project" value="UniProtKB-SubCell"/>
</dbReference>
<dbReference type="InterPro" id="IPR003825">
    <property type="entry name" value="Colicin-V_CvpA"/>
</dbReference>
<dbReference type="Proteomes" id="UP000240572">
    <property type="component" value="Unassembled WGS sequence"/>
</dbReference>
<evidence type="ECO:0000313" key="7">
    <source>
        <dbReference type="Proteomes" id="UP000240572"/>
    </source>
</evidence>
<reference evidence="6 7" key="1">
    <citation type="submission" date="2018-03" db="EMBL/GenBank/DDBJ databases">
        <title>Genomic Encyclopedia of Type Strains, Phase III (KMG-III): the genomes of soil and plant-associated and newly described type strains.</title>
        <authorList>
            <person name="Whitman W."/>
        </authorList>
    </citation>
    <scope>NUCLEOTIDE SEQUENCE [LARGE SCALE GENOMIC DNA]</scope>
    <source>
        <strain evidence="6 7">CGMCC 1.12700</strain>
    </source>
</reference>
<comment type="subcellular location">
    <subcellularLocation>
        <location evidence="1">Membrane</location>
        <topology evidence="1">Multi-pass membrane protein</topology>
    </subcellularLocation>
</comment>
<evidence type="ECO:0000256" key="5">
    <source>
        <dbReference type="SAM" id="Phobius"/>
    </source>
</evidence>
<evidence type="ECO:0000313" key="6">
    <source>
        <dbReference type="EMBL" id="PSK94054.1"/>
    </source>
</evidence>
<dbReference type="Pfam" id="PF02674">
    <property type="entry name" value="Colicin_V"/>
    <property type="match status" value="1"/>
</dbReference>
<dbReference type="OrthoDB" id="1492026at2"/>
<dbReference type="EMBL" id="PYGD01000001">
    <property type="protein sequence ID" value="PSK94054.1"/>
    <property type="molecule type" value="Genomic_DNA"/>
</dbReference>
<evidence type="ECO:0000256" key="3">
    <source>
        <dbReference type="ARBA" id="ARBA00022989"/>
    </source>
</evidence>
<feature type="transmembrane region" description="Helical" evidence="5">
    <location>
        <begin position="23"/>
        <end position="45"/>
    </location>
</feature>
<dbReference type="GO" id="GO:0009403">
    <property type="term" value="P:toxin biosynthetic process"/>
    <property type="evidence" value="ECO:0007669"/>
    <property type="project" value="InterPro"/>
</dbReference>
<feature type="transmembrane region" description="Helical" evidence="5">
    <location>
        <begin position="57"/>
        <end position="78"/>
    </location>
</feature>
<evidence type="ECO:0000256" key="4">
    <source>
        <dbReference type="ARBA" id="ARBA00023136"/>
    </source>
</evidence>
<dbReference type="RefSeq" id="WP_106520789.1">
    <property type="nucleotide sequence ID" value="NZ_PYGD01000001.1"/>
</dbReference>
<keyword evidence="7" id="KW-1185">Reference proteome</keyword>
<keyword evidence="4 5" id="KW-0472">Membrane</keyword>
<accession>A0A2P8DA08</accession>
<name>A0A2P8DA08_9BACT</name>
<proteinExistence type="predicted"/>
<organism evidence="6 7">
    <name type="scientific">Taibaiella chishuiensis</name>
    <dbReference type="NCBI Taxonomy" id="1434707"/>
    <lineage>
        <taxon>Bacteria</taxon>
        <taxon>Pseudomonadati</taxon>
        <taxon>Bacteroidota</taxon>
        <taxon>Chitinophagia</taxon>
        <taxon>Chitinophagales</taxon>
        <taxon>Chitinophagaceae</taxon>
        <taxon>Taibaiella</taxon>
    </lineage>
</organism>
<sequence>MAIDVIYLLFLVLFMIRGYNKGFVVALFSFFAIIAGVMGALKLSGSVSGLLFNNSQWAVFLTYILVFILIVWLVRLGAKLIEKSVEAVALGFVNRLSGAVLYGCIVSFVFSSLLWLLNQMGIIRPETQAQSKVYALVEPFAPALFALIGKLFPFAKTIFDDLGHLFDRINDHLPAQHVDTAR</sequence>
<feature type="transmembrane region" description="Helical" evidence="5">
    <location>
        <begin position="99"/>
        <end position="117"/>
    </location>
</feature>
<dbReference type="AlphaFoldDB" id="A0A2P8DA08"/>